<sequence length="717" mass="83600">MEKSNLQNNIPQNPFYKFSLKQRKESEEFGRLTIEYIKRQNENLQQLYSESEIVESRIKDYCRCKETIREQEHLIGTLKYRIEQLEASIVIKNQDINNCLNIIRKSKEEMKLKENRESPAACSELSRKHHRTAKKSSISLNDNENKQTKQVQDPPIYTISIGDIIKKYANKVQESQGQKQGNNTLSESLLDNPSSRERLKRDEKAEDQETISKLKQIHNQLQQVITQSKGDPLFVFKEQEDLIDSLKSRILRLEESIVVRNQEIDDFIKTINEEIKRFTGTIYKLEKNREDTNNVDYKCIVTGSDLKDLNAAKENYSKGSFYHRPTETASISKDQDPPTFTITMNDIIKRYFAKVKESKQKKNIVHESSEVVPTSSVDTSLKSSFAVTQSEGVIENLKSLKKGEKVEYANDAKDEITHVPSNTTKSSNIEQIHTQIKQIITQKEAIGNKIRLKHIQSLEDSFTRDELIQYSKTNYYHSLNDNIKRLFKQLLTQVLASATHDSTKSSKFEQIHTRIQNIITQKEVIDSKIKLKHIRPFKDSFTRDELIRYTKTTNFNSLNDRTKRLFVLFIQELSSTSTNEIDAIKLENLHKKIITIAETRGKTISKDHLDFLKNPSVFNYLIHYKKTHHFDSLSDLIKSFIDSIIYDGLKKEFNREKITLSQNLEEYIKRGLIPQLPTGYHNYAEYERTGMFFCLSRKQKSRVRKLVVLENKMGKVI</sequence>
<feature type="region of interest" description="Disordered" evidence="1">
    <location>
        <begin position="111"/>
        <end position="153"/>
    </location>
</feature>
<accession>A0A9N9F6W6</accession>
<gene>
    <name evidence="2" type="ORF">FCALED_LOCUS4316</name>
</gene>
<dbReference type="OrthoDB" id="10422576at2759"/>
<evidence type="ECO:0000313" key="3">
    <source>
        <dbReference type="Proteomes" id="UP000789570"/>
    </source>
</evidence>
<organism evidence="2 3">
    <name type="scientific">Funneliformis caledonium</name>
    <dbReference type="NCBI Taxonomy" id="1117310"/>
    <lineage>
        <taxon>Eukaryota</taxon>
        <taxon>Fungi</taxon>
        <taxon>Fungi incertae sedis</taxon>
        <taxon>Mucoromycota</taxon>
        <taxon>Glomeromycotina</taxon>
        <taxon>Glomeromycetes</taxon>
        <taxon>Glomerales</taxon>
        <taxon>Glomeraceae</taxon>
        <taxon>Funneliformis</taxon>
    </lineage>
</organism>
<dbReference type="EMBL" id="CAJVPQ010000833">
    <property type="protein sequence ID" value="CAG8513421.1"/>
    <property type="molecule type" value="Genomic_DNA"/>
</dbReference>
<reference evidence="2" key="1">
    <citation type="submission" date="2021-06" db="EMBL/GenBank/DDBJ databases">
        <authorList>
            <person name="Kallberg Y."/>
            <person name="Tangrot J."/>
            <person name="Rosling A."/>
        </authorList>
    </citation>
    <scope>NUCLEOTIDE SEQUENCE</scope>
    <source>
        <strain evidence="2">UK204</strain>
    </source>
</reference>
<protein>
    <submittedName>
        <fullName evidence="2">741_t:CDS:1</fullName>
    </submittedName>
</protein>
<proteinExistence type="predicted"/>
<feature type="compositionally biased region" description="Polar residues" evidence="1">
    <location>
        <begin position="172"/>
        <end position="193"/>
    </location>
</feature>
<keyword evidence="3" id="KW-1185">Reference proteome</keyword>
<evidence type="ECO:0000256" key="1">
    <source>
        <dbReference type="SAM" id="MobiDB-lite"/>
    </source>
</evidence>
<name>A0A9N9F6W6_9GLOM</name>
<feature type="region of interest" description="Disordered" evidence="1">
    <location>
        <begin position="172"/>
        <end position="207"/>
    </location>
</feature>
<comment type="caution">
    <text evidence="2">The sequence shown here is derived from an EMBL/GenBank/DDBJ whole genome shotgun (WGS) entry which is preliminary data.</text>
</comment>
<feature type="compositionally biased region" description="Basic and acidic residues" evidence="1">
    <location>
        <begin position="194"/>
        <end position="204"/>
    </location>
</feature>
<evidence type="ECO:0000313" key="2">
    <source>
        <dbReference type="EMBL" id="CAG8513421.1"/>
    </source>
</evidence>
<dbReference type="AlphaFoldDB" id="A0A9N9F6W6"/>
<dbReference type="Proteomes" id="UP000789570">
    <property type="component" value="Unassembled WGS sequence"/>
</dbReference>